<dbReference type="AlphaFoldDB" id="A0AAW1NLI7"/>
<reference evidence="2 3" key="1">
    <citation type="journal article" date="2024" name="Nat. Commun.">
        <title>Phylogenomics reveals the evolutionary origins of lichenization in chlorophyte algae.</title>
        <authorList>
            <person name="Puginier C."/>
            <person name="Libourel C."/>
            <person name="Otte J."/>
            <person name="Skaloud P."/>
            <person name="Haon M."/>
            <person name="Grisel S."/>
            <person name="Petersen M."/>
            <person name="Berrin J.G."/>
            <person name="Delaux P.M."/>
            <person name="Dal Grande F."/>
            <person name="Keller J."/>
        </authorList>
    </citation>
    <scope>NUCLEOTIDE SEQUENCE [LARGE SCALE GENOMIC DNA]</scope>
    <source>
        <strain evidence="2 3">SAG 2036</strain>
    </source>
</reference>
<accession>A0AAW1NLI7</accession>
<sequence>MDLIQYFARRSARVAQVERAVALRHSSNWQGRPNSSLASSQAATAQGPESSLGLEAEQNEDQEDDGGGPELFLSDTAGLPLSVEAGTADWSAAALAATREVLSLPSMHGLQLYSYRAERTRKQIFIALDKLGDRYGSPNSEDMEAFQDALSKQLEAVLGPAADDIDVEASSPGAERAINFPGDLQRFAALPMKTVSTQVPAAWADSGRIAHKANLGLEGVTQKSGSPWSWVQHSWRPS</sequence>
<evidence type="ECO:0000256" key="1">
    <source>
        <dbReference type="SAM" id="MobiDB-lite"/>
    </source>
</evidence>
<feature type="compositionally biased region" description="Polar residues" evidence="1">
    <location>
        <begin position="25"/>
        <end position="34"/>
    </location>
</feature>
<feature type="compositionally biased region" description="Low complexity" evidence="1">
    <location>
        <begin position="35"/>
        <end position="46"/>
    </location>
</feature>
<gene>
    <name evidence="2" type="ORF">WJX73_002455</name>
</gene>
<name>A0AAW1NLI7_9CHLO</name>
<dbReference type="PANTHER" id="PTHR34544:SF3">
    <property type="entry name" value="OS07G0155200 PROTEIN"/>
    <property type="match status" value="1"/>
</dbReference>
<organism evidence="2 3">
    <name type="scientific">Symbiochloris irregularis</name>
    <dbReference type="NCBI Taxonomy" id="706552"/>
    <lineage>
        <taxon>Eukaryota</taxon>
        <taxon>Viridiplantae</taxon>
        <taxon>Chlorophyta</taxon>
        <taxon>core chlorophytes</taxon>
        <taxon>Trebouxiophyceae</taxon>
        <taxon>Trebouxiales</taxon>
        <taxon>Trebouxiaceae</taxon>
        <taxon>Symbiochloris</taxon>
    </lineage>
</organism>
<protein>
    <submittedName>
        <fullName evidence="2">Uncharacterized protein</fullName>
    </submittedName>
</protein>
<evidence type="ECO:0000313" key="2">
    <source>
        <dbReference type="EMBL" id="KAK9785016.1"/>
    </source>
</evidence>
<evidence type="ECO:0000313" key="3">
    <source>
        <dbReference type="Proteomes" id="UP001465755"/>
    </source>
</evidence>
<dbReference type="Proteomes" id="UP001465755">
    <property type="component" value="Unassembled WGS sequence"/>
</dbReference>
<keyword evidence="3" id="KW-1185">Reference proteome</keyword>
<feature type="region of interest" description="Disordered" evidence="1">
    <location>
        <begin position="24"/>
        <end position="51"/>
    </location>
</feature>
<proteinExistence type="predicted"/>
<comment type="caution">
    <text evidence="2">The sequence shown here is derived from an EMBL/GenBank/DDBJ whole genome shotgun (WGS) entry which is preliminary data.</text>
</comment>
<dbReference type="EMBL" id="JALJOQ010000321">
    <property type="protein sequence ID" value="KAK9785016.1"/>
    <property type="molecule type" value="Genomic_DNA"/>
</dbReference>
<dbReference type="PANTHER" id="PTHR34544">
    <property type="entry name" value="OSJNBA0006B20.18 PROTEIN"/>
    <property type="match status" value="1"/>
</dbReference>